<dbReference type="eggNOG" id="COG1192">
    <property type="taxonomic scope" value="Bacteria"/>
</dbReference>
<dbReference type="Gene3D" id="3.40.50.300">
    <property type="entry name" value="P-loop containing nucleotide triphosphate hydrolases"/>
    <property type="match status" value="1"/>
</dbReference>
<dbReference type="OrthoDB" id="9780677at2"/>
<proteinExistence type="predicted"/>
<evidence type="ECO:0000313" key="3">
    <source>
        <dbReference type="Proteomes" id="UP000001369"/>
    </source>
</evidence>
<dbReference type="InterPro" id="IPR025669">
    <property type="entry name" value="AAA_dom"/>
</dbReference>
<dbReference type="InterPro" id="IPR050625">
    <property type="entry name" value="ParA/MinD_ATPase"/>
</dbReference>
<name>C1DW53_SULAA</name>
<accession>C1DW53</accession>
<dbReference type="EMBL" id="CP001229">
    <property type="protein sequence ID" value="ACN98614.1"/>
    <property type="molecule type" value="Genomic_DNA"/>
</dbReference>
<reference evidence="2 3" key="1">
    <citation type="journal article" date="2009" name="J. Bacteriol.">
        <title>Complete and draft genome sequences of six members of the Aquificales.</title>
        <authorList>
            <person name="Reysenbach A.L."/>
            <person name="Hamamura N."/>
            <person name="Podar M."/>
            <person name="Griffiths E."/>
            <person name="Ferreira S."/>
            <person name="Hochstein R."/>
            <person name="Heidelberg J."/>
            <person name="Johnson J."/>
            <person name="Mead D."/>
            <person name="Pohorille A."/>
            <person name="Sarmiento M."/>
            <person name="Schweighofer K."/>
            <person name="Seshadri R."/>
            <person name="Voytek M.A."/>
        </authorList>
    </citation>
    <scope>NUCLEOTIDE SEQUENCE [LARGE SCALE GENOMIC DNA]</scope>
    <source>
        <strain evidence="3">Az-Fu1 / DSM 15241 / OCM 825</strain>
    </source>
</reference>
<sequence>MINITVGSFKGGVGKSTVALNFAYELSKYYKVLLVDTDPQNSLAFFLCQEFKKGFSEILFEGENSEGLVKTPFLKENPNFYFLPTGVFCIKNPILYEDGFTVDLVGKFLTNISKFNFDFVVYDTPPRISKHIETLLNVSEDFLMVLNPDPATYSSLKIFLQFIQKSGIKSEIYTIINKTEPTLISEDFTRLIVAELNKKNILGILPTDKQVSESQGKCKPIIMYNPEAPFSIFLKKAVLSYINSK</sequence>
<dbReference type="PANTHER" id="PTHR43384">
    <property type="entry name" value="SEPTUM SITE-DETERMINING PROTEIN MIND HOMOLOG, CHLOROPLASTIC-RELATED"/>
    <property type="match status" value="1"/>
</dbReference>
<dbReference type="GO" id="GO:0016887">
    <property type="term" value="F:ATP hydrolysis activity"/>
    <property type="evidence" value="ECO:0007669"/>
    <property type="project" value="TreeGrafter"/>
</dbReference>
<protein>
    <submittedName>
        <fullName evidence="2">Putative CobQ/CobB/MinD/ParA nucleotide binding domain protein</fullName>
    </submittedName>
</protein>
<dbReference type="KEGG" id="saf:SULAZ_1373"/>
<evidence type="ECO:0000313" key="2">
    <source>
        <dbReference type="EMBL" id="ACN98614.1"/>
    </source>
</evidence>
<dbReference type="RefSeq" id="WP_012673936.1">
    <property type="nucleotide sequence ID" value="NC_012438.1"/>
</dbReference>
<dbReference type="Pfam" id="PF13614">
    <property type="entry name" value="AAA_31"/>
    <property type="match status" value="1"/>
</dbReference>
<dbReference type="GO" id="GO:0009898">
    <property type="term" value="C:cytoplasmic side of plasma membrane"/>
    <property type="evidence" value="ECO:0007669"/>
    <property type="project" value="TreeGrafter"/>
</dbReference>
<dbReference type="STRING" id="204536.SULAZ_1373"/>
<dbReference type="AlphaFoldDB" id="C1DW53"/>
<dbReference type="GO" id="GO:0005829">
    <property type="term" value="C:cytosol"/>
    <property type="evidence" value="ECO:0007669"/>
    <property type="project" value="TreeGrafter"/>
</dbReference>
<gene>
    <name evidence="2" type="ordered locus">SULAZ_1373</name>
</gene>
<dbReference type="GO" id="GO:0005524">
    <property type="term" value="F:ATP binding"/>
    <property type="evidence" value="ECO:0007669"/>
    <property type="project" value="TreeGrafter"/>
</dbReference>
<feature type="domain" description="AAA" evidence="1">
    <location>
        <begin position="4"/>
        <end position="165"/>
    </location>
</feature>
<evidence type="ECO:0000259" key="1">
    <source>
        <dbReference type="Pfam" id="PF13614"/>
    </source>
</evidence>
<dbReference type="InterPro" id="IPR027417">
    <property type="entry name" value="P-loop_NTPase"/>
</dbReference>
<keyword evidence="3" id="KW-1185">Reference proteome</keyword>
<organism evidence="2 3">
    <name type="scientific">Sulfurihydrogenibium azorense (strain DSM 15241 / OCM 825 / Az-Fu1)</name>
    <dbReference type="NCBI Taxonomy" id="204536"/>
    <lineage>
        <taxon>Bacteria</taxon>
        <taxon>Pseudomonadati</taxon>
        <taxon>Aquificota</taxon>
        <taxon>Aquificia</taxon>
        <taxon>Aquificales</taxon>
        <taxon>Hydrogenothermaceae</taxon>
        <taxon>Sulfurihydrogenibium</taxon>
    </lineage>
</organism>
<dbReference type="HOGENOM" id="CLU_1133127_0_0_0"/>
<dbReference type="GO" id="GO:0051782">
    <property type="term" value="P:negative regulation of cell division"/>
    <property type="evidence" value="ECO:0007669"/>
    <property type="project" value="TreeGrafter"/>
</dbReference>
<dbReference type="Proteomes" id="UP000001369">
    <property type="component" value="Chromosome"/>
</dbReference>
<dbReference type="PANTHER" id="PTHR43384:SF13">
    <property type="entry name" value="SLR0110 PROTEIN"/>
    <property type="match status" value="1"/>
</dbReference>
<dbReference type="SUPFAM" id="SSF52540">
    <property type="entry name" value="P-loop containing nucleoside triphosphate hydrolases"/>
    <property type="match status" value="1"/>
</dbReference>